<protein>
    <submittedName>
        <fullName evidence="4">DUF229 domain-containing protein</fullName>
    </submittedName>
</protein>
<dbReference type="PANTHER" id="PTHR45953:SF1">
    <property type="entry name" value="IDURONATE 2-SULFATASE"/>
    <property type="match status" value="1"/>
</dbReference>
<evidence type="ECO:0000256" key="2">
    <source>
        <dbReference type="ARBA" id="ARBA00022801"/>
    </source>
</evidence>
<dbReference type="PANTHER" id="PTHR45953">
    <property type="entry name" value="IDURONATE 2-SULFATASE"/>
    <property type="match status" value="1"/>
</dbReference>
<dbReference type="GO" id="GO:0046872">
    <property type="term" value="F:metal ion binding"/>
    <property type="evidence" value="ECO:0007669"/>
    <property type="project" value="UniProtKB-KW"/>
</dbReference>
<reference evidence="4 5" key="1">
    <citation type="submission" date="2018-11" db="EMBL/GenBank/DDBJ databases">
        <title>the genome of Mesorhizobium tamadayense DSM 28320.</title>
        <authorList>
            <person name="Gao J."/>
        </authorList>
    </citation>
    <scope>NUCLEOTIDE SEQUENCE [LARGE SCALE GENOMIC DNA]</scope>
    <source>
        <strain evidence="4 5">DSM 28320</strain>
    </source>
</reference>
<sequence>MTSRRNVLFIMCDQLRFDYLSCAGHRRLKTPNIDRLASRGVRFTNAYVQSTVCGPSRMSAYTGRYVRSHGSTHNGVPLRVGEPTLGDHLREVGVRCALIGKTHMTADEEGMERLGIARDSIIGVRIAECGFEPFERHDGLHPSTSYDPDPAYDTYLREHGFGAANPWEHWANSGEGENGENFNGWLLVHADKPARIPEEHSETPYMTRRAMRFIEEAEAKGEAWCAHLSYIKPHWPYIVPAPYHAVYGKADIQPPVRSEAERLLPNPIFEAFQQERYSKNFSRDEVRETVIPCYMGLIKQIDDQLGHLFDFMEKRGLFENTLVVFTSDHGDYLGDHWLGEKYLFHDVAVKVPMIVYDPRPEADGTRGTTSDALVEMIDLAPTFLDYFGGKAKPHLLEGRSLLPLTSGERTSLRNFAVSEYDYSGDAARLKLAMPVSDCKLYMITDGRFKLVHGESLEPMFFDLRNDPGELRDLGREPSAASDIERLRKMLMRWLALPNNRITVPDEWLTEIDDKIGHFDPIIGSGVLIGYWDEAELAKQQEARRRWLARRDRK</sequence>
<evidence type="ECO:0000259" key="3">
    <source>
        <dbReference type="Pfam" id="PF00884"/>
    </source>
</evidence>
<dbReference type="FunFam" id="3.40.720.10:FF:000062">
    <property type="entry name" value="Probable sulfatase"/>
    <property type="match status" value="1"/>
</dbReference>
<comment type="caution">
    <text evidence="4">The sequence shown here is derived from an EMBL/GenBank/DDBJ whole genome shotgun (WGS) entry which is preliminary data.</text>
</comment>
<name>A0A3P3G9F9_9HYPH</name>
<keyword evidence="1" id="KW-0479">Metal-binding</keyword>
<dbReference type="InterPro" id="IPR017850">
    <property type="entry name" value="Alkaline_phosphatase_core_sf"/>
</dbReference>
<evidence type="ECO:0000313" key="4">
    <source>
        <dbReference type="EMBL" id="RRI07112.1"/>
    </source>
</evidence>
<evidence type="ECO:0000313" key="5">
    <source>
        <dbReference type="Proteomes" id="UP000273786"/>
    </source>
</evidence>
<dbReference type="SUPFAM" id="SSF53649">
    <property type="entry name" value="Alkaline phosphatase-like"/>
    <property type="match status" value="1"/>
</dbReference>
<evidence type="ECO:0000256" key="1">
    <source>
        <dbReference type="ARBA" id="ARBA00022723"/>
    </source>
</evidence>
<proteinExistence type="predicted"/>
<dbReference type="EMBL" id="RQXT01000002">
    <property type="protein sequence ID" value="RRI07112.1"/>
    <property type="molecule type" value="Genomic_DNA"/>
</dbReference>
<dbReference type="Proteomes" id="UP000273786">
    <property type="component" value="Unassembled WGS sequence"/>
</dbReference>
<dbReference type="Pfam" id="PF00884">
    <property type="entry name" value="Sulfatase"/>
    <property type="match status" value="1"/>
</dbReference>
<dbReference type="InterPro" id="IPR000917">
    <property type="entry name" value="Sulfatase_N"/>
</dbReference>
<dbReference type="GO" id="GO:0005737">
    <property type="term" value="C:cytoplasm"/>
    <property type="evidence" value="ECO:0007669"/>
    <property type="project" value="TreeGrafter"/>
</dbReference>
<gene>
    <name evidence="4" type="ORF">EH240_03175</name>
</gene>
<keyword evidence="5" id="KW-1185">Reference proteome</keyword>
<feature type="domain" description="Sulfatase N-terminal" evidence="3">
    <location>
        <begin position="5"/>
        <end position="388"/>
    </location>
</feature>
<dbReference type="RefSeq" id="WP_124995956.1">
    <property type="nucleotide sequence ID" value="NZ_RQXT01000002.1"/>
</dbReference>
<accession>A0A3P3G9F9</accession>
<organism evidence="4 5">
    <name type="scientific">Mesorhizobium tamadayense</name>
    <dbReference type="NCBI Taxonomy" id="425306"/>
    <lineage>
        <taxon>Bacteria</taxon>
        <taxon>Pseudomonadati</taxon>
        <taxon>Pseudomonadota</taxon>
        <taxon>Alphaproteobacteria</taxon>
        <taxon>Hyphomicrobiales</taxon>
        <taxon>Phyllobacteriaceae</taxon>
        <taxon>Mesorhizobium</taxon>
    </lineage>
</organism>
<dbReference type="Gene3D" id="3.40.720.10">
    <property type="entry name" value="Alkaline Phosphatase, subunit A"/>
    <property type="match status" value="1"/>
</dbReference>
<keyword evidence="2" id="KW-0378">Hydrolase</keyword>
<dbReference type="AlphaFoldDB" id="A0A3P3G9F9"/>
<dbReference type="GO" id="GO:0008484">
    <property type="term" value="F:sulfuric ester hydrolase activity"/>
    <property type="evidence" value="ECO:0007669"/>
    <property type="project" value="TreeGrafter"/>
</dbReference>
<dbReference type="OrthoDB" id="9795675at2"/>